<keyword evidence="9" id="KW-1185">Reference proteome</keyword>
<reference evidence="8 9" key="1">
    <citation type="submission" date="2021-05" db="EMBL/GenBank/DDBJ databases">
        <authorList>
            <person name="Zahm M."/>
            <person name="Klopp C."/>
            <person name="Cabau C."/>
            <person name="Kuhl H."/>
            <person name="Suciu R."/>
            <person name="Ciorpac M."/>
            <person name="Holostenco D."/>
            <person name="Gessner J."/>
            <person name="Wuertz S."/>
            <person name="Hohne C."/>
            <person name="Stock M."/>
            <person name="Gislard M."/>
            <person name="Lluch J."/>
            <person name="Milhes M."/>
            <person name="Lampietro C."/>
            <person name="Lopez Roques C."/>
            <person name="Donnadieu C."/>
            <person name="Du K."/>
            <person name="Schartl M."/>
            <person name="Guiguen Y."/>
        </authorList>
    </citation>
    <scope>NUCLEOTIDE SEQUENCE [LARGE SCALE GENOMIC DNA]</scope>
    <source>
        <strain evidence="8">Hh-F2</strain>
        <tissue evidence="8">Blood</tissue>
    </source>
</reference>
<feature type="domain" description="Ig-like" evidence="7">
    <location>
        <begin position="131"/>
        <end position="224"/>
    </location>
</feature>
<keyword evidence="5" id="KW-0393">Immunoglobulin domain</keyword>
<dbReference type="Proteomes" id="UP001369086">
    <property type="component" value="Unassembled WGS sequence"/>
</dbReference>
<evidence type="ECO:0000256" key="4">
    <source>
        <dbReference type="ARBA" id="ARBA00023180"/>
    </source>
</evidence>
<dbReference type="SUPFAM" id="SSF48726">
    <property type="entry name" value="Immunoglobulin"/>
    <property type="match status" value="3"/>
</dbReference>
<evidence type="ECO:0000256" key="1">
    <source>
        <dbReference type="ARBA" id="ARBA00004479"/>
    </source>
</evidence>
<dbReference type="InterPro" id="IPR013106">
    <property type="entry name" value="Ig_V-set"/>
</dbReference>
<dbReference type="SMART" id="SM00407">
    <property type="entry name" value="IGc1"/>
    <property type="match status" value="1"/>
</dbReference>
<dbReference type="CDD" id="cd00098">
    <property type="entry name" value="IgC1"/>
    <property type="match status" value="1"/>
</dbReference>
<organism evidence="8 9">
    <name type="scientific">Huso huso</name>
    <name type="common">Beluga</name>
    <name type="synonym">Acipenser huso</name>
    <dbReference type="NCBI Taxonomy" id="61971"/>
    <lineage>
        <taxon>Eukaryota</taxon>
        <taxon>Metazoa</taxon>
        <taxon>Chordata</taxon>
        <taxon>Craniata</taxon>
        <taxon>Vertebrata</taxon>
        <taxon>Euteleostomi</taxon>
        <taxon>Actinopterygii</taxon>
        <taxon>Chondrostei</taxon>
        <taxon>Acipenseriformes</taxon>
        <taxon>Acipenseridae</taxon>
        <taxon>Huso</taxon>
    </lineage>
</organism>
<feature type="domain" description="Ig-like" evidence="7">
    <location>
        <begin position="234"/>
        <end position="328"/>
    </location>
</feature>
<dbReference type="PANTHER" id="PTHR11640">
    <property type="entry name" value="NEPHRIN"/>
    <property type="match status" value="1"/>
</dbReference>
<dbReference type="SMART" id="SM00408">
    <property type="entry name" value="IGc2"/>
    <property type="match status" value="2"/>
</dbReference>
<protein>
    <submittedName>
        <fullName evidence="8">Tyrosine-protein phosphatase non-receptor type substrate 1-like</fullName>
    </submittedName>
</protein>
<dbReference type="Pfam" id="PF07654">
    <property type="entry name" value="C1-set"/>
    <property type="match status" value="1"/>
</dbReference>
<dbReference type="PROSITE" id="PS00290">
    <property type="entry name" value="IG_MHC"/>
    <property type="match status" value="1"/>
</dbReference>
<dbReference type="InterPro" id="IPR007110">
    <property type="entry name" value="Ig-like_dom"/>
</dbReference>
<dbReference type="Pfam" id="PF07686">
    <property type="entry name" value="V-set"/>
    <property type="match status" value="1"/>
</dbReference>
<comment type="caution">
    <text evidence="8">The sequence shown here is derived from an EMBL/GenBank/DDBJ whole genome shotgun (WGS) entry which is preliminary data.</text>
</comment>
<dbReference type="PROSITE" id="PS50835">
    <property type="entry name" value="IG_LIKE"/>
    <property type="match status" value="3"/>
</dbReference>
<keyword evidence="2" id="KW-0472">Membrane</keyword>
<sequence length="362" mass="39983">MRTAVLGLLCVTGLLANELQISQPSHLTVLKGDSVSMNCSFNYTGDDRVYGKWYKRQPEGEKHYLDKSSTACVLLHPALLDNVSECVVTTHIPNISFNHSGVYNCEVKIPSSIQSIDSEGEGTRLEVYAPPSFVSIYQSANEVVAGAEFTLRCVARGFYPASVGIEWFHKGALVSSGDKPDHLEKHKDGSFSAYRYLRLFPKAKDQAMVFTCNVTHIALQKPISRDVHLSVKYPPLNQMVYHRLSPSDGFQPLVGRSLYCPPGSYLELQCVVESEPASQVVWFNTSNAILGNGTNSTATMKGRASDGGVYWCRASNAYGTMQQEVHVNPESSFPVRMVTYPLFVIIVSALLLYRKYSEGKAS</sequence>
<comment type="subcellular location">
    <subcellularLocation>
        <location evidence="1">Membrane</location>
        <topology evidence="1">Single-pass type I membrane protein</topology>
    </subcellularLocation>
</comment>
<dbReference type="InterPro" id="IPR036179">
    <property type="entry name" value="Ig-like_dom_sf"/>
</dbReference>
<keyword evidence="4" id="KW-0325">Glycoprotein</keyword>
<feature type="domain" description="Ig-like" evidence="7">
    <location>
        <begin position="17"/>
        <end position="117"/>
    </location>
</feature>
<evidence type="ECO:0000256" key="2">
    <source>
        <dbReference type="ARBA" id="ARBA00023136"/>
    </source>
</evidence>
<dbReference type="InterPro" id="IPR013783">
    <property type="entry name" value="Ig-like_fold"/>
</dbReference>
<evidence type="ECO:0000259" key="7">
    <source>
        <dbReference type="PROSITE" id="PS50835"/>
    </source>
</evidence>
<evidence type="ECO:0000256" key="6">
    <source>
        <dbReference type="SAM" id="SignalP"/>
    </source>
</evidence>
<dbReference type="PANTHER" id="PTHR11640:SF158">
    <property type="entry name" value="V-SET AND IMMUNOGLOBULIN DOMAIN-CONTAINING PROTEIN 10-LIKE 2"/>
    <property type="match status" value="1"/>
</dbReference>
<dbReference type="EMBL" id="JAHFZB010000040">
    <property type="protein sequence ID" value="KAK6469201.1"/>
    <property type="molecule type" value="Genomic_DNA"/>
</dbReference>
<evidence type="ECO:0000313" key="8">
    <source>
        <dbReference type="EMBL" id="KAK6469201.1"/>
    </source>
</evidence>
<dbReference type="SMART" id="SM00409">
    <property type="entry name" value="IG"/>
    <property type="match status" value="3"/>
</dbReference>
<evidence type="ECO:0000313" key="9">
    <source>
        <dbReference type="Proteomes" id="UP001369086"/>
    </source>
</evidence>
<feature type="chain" id="PRO_5047169237" evidence="6">
    <location>
        <begin position="17"/>
        <end position="362"/>
    </location>
</feature>
<accession>A0ABR0Y9T4</accession>
<keyword evidence="3" id="KW-1015">Disulfide bond</keyword>
<dbReference type="InterPro" id="IPR003006">
    <property type="entry name" value="Ig/MHC_CS"/>
</dbReference>
<name>A0ABR0Y9T4_HUSHU</name>
<keyword evidence="6" id="KW-0732">Signal</keyword>
<evidence type="ECO:0000256" key="5">
    <source>
        <dbReference type="ARBA" id="ARBA00023319"/>
    </source>
</evidence>
<dbReference type="Gene3D" id="2.60.40.10">
    <property type="entry name" value="Immunoglobulins"/>
    <property type="match status" value="3"/>
</dbReference>
<feature type="signal peptide" evidence="6">
    <location>
        <begin position="1"/>
        <end position="16"/>
    </location>
</feature>
<dbReference type="InterPro" id="IPR003598">
    <property type="entry name" value="Ig_sub2"/>
</dbReference>
<dbReference type="InterPro" id="IPR003599">
    <property type="entry name" value="Ig_sub"/>
</dbReference>
<dbReference type="InterPro" id="IPR051275">
    <property type="entry name" value="Cell_adhesion_signaling"/>
</dbReference>
<proteinExistence type="predicted"/>
<evidence type="ECO:0000256" key="3">
    <source>
        <dbReference type="ARBA" id="ARBA00023157"/>
    </source>
</evidence>
<dbReference type="InterPro" id="IPR003597">
    <property type="entry name" value="Ig_C1-set"/>
</dbReference>
<gene>
    <name evidence="8" type="ORF">HHUSO_G32629</name>
</gene>